<gene>
    <name evidence="2" type="ORF">ILEXP_LOCUS43375</name>
</gene>
<dbReference type="Proteomes" id="UP001642360">
    <property type="component" value="Unassembled WGS sequence"/>
</dbReference>
<dbReference type="AlphaFoldDB" id="A0ABC8U1A9"/>
<dbReference type="EMBL" id="CAUOFW020006179">
    <property type="protein sequence ID" value="CAK9173639.1"/>
    <property type="molecule type" value="Genomic_DNA"/>
</dbReference>
<accession>A0ABC8U1A9</accession>
<reference evidence="2 3" key="1">
    <citation type="submission" date="2024-02" db="EMBL/GenBank/DDBJ databases">
        <authorList>
            <person name="Vignale AGUSTIN F."/>
            <person name="Sosa J E."/>
            <person name="Modenutti C."/>
        </authorList>
    </citation>
    <scope>NUCLEOTIDE SEQUENCE [LARGE SCALE GENOMIC DNA]</scope>
</reference>
<proteinExistence type="predicted"/>
<feature type="transmembrane region" description="Helical" evidence="1">
    <location>
        <begin position="105"/>
        <end position="125"/>
    </location>
</feature>
<evidence type="ECO:0000313" key="2">
    <source>
        <dbReference type="EMBL" id="CAK9173639.1"/>
    </source>
</evidence>
<organism evidence="2 3">
    <name type="scientific">Ilex paraguariensis</name>
    <name type="common">yerba mate</name>
    <dbReference type="NCBI Taxonomy" id="185542"/>
    <lineage>
        <taxon>Eukaryota</taxon>
        <taxon>Viridiplantae</taxon>
        <taxon>Streptophyta</taxon>
        <taxon>Embryophyta</taxon>
        <taxon>Tracheophyta</taxon>
        <taxon>Spermatophyta</taxon>
        <taxon>Magnoliopsida</taxon>
        <taxon>eudicotyledons</taxon>
        <taxon>Gunneridae</taxon>
        <taxon>Pentapetalae</taxon>
        <taxon>asterids</taxon>
        <taxon>campanulids</taxon>
        <taxon>Aquifoliales</taxon>
        <taxon>Aquifoliaceae</taxon>
        <taxon>Ilex</taxon>
    </lineage>
</organism>
<protein>
    <submittedName>
        <fullName evidence="2">Uncharacterized protein</fullName>
    </submittedName>
</protein>
<keyword evidence="1" id="KW-0472">Membrane</keyword>
<keyword evidence="3" id="KW-1185">Reference proteome</keyword>
<feature type="transmembrane region" description="Helical" evidence="1">
    <location>
        <begin position="131"/>
        <end position="162"/>
    </location>
</feature>
<name>A0ABC8U1A9_9AQUA</name>
<feature type="transmembrane region" description="Helical" evidence="1">
    <location>
        <begin position="49"/>
        <end position="67"/>
    </location>
</feature>
<feature type="transmembrane region" description="Helical" evidence="1">
    <location>
        <begin position="73"/>
        <end position="98"/>
    </location>
</feature>
<keyword evidence="1" id="KW-0812">Transmembrane</keyword>
<evidence type="ECO:0000313" key="3">
    <source>
        <dbReference type="Proteomes" id="UP001642360"/>
    </source>
</evidence>
<evidence type="ECO:0000256" key="1">
    <source>
        <dbReference type="SAM" id="Phobius"/>
    </source>
</evidence>
<sequence>MGVSRIGDSTTRGLVLGLPPNLICHLQYQVSASLAHYPLKESARLFCRVLFYYCKWVVAAMLSWAGLPSSVFLLQMGCCCYVELGCVLLCSVAVPLMFAAAILRWAALLYGLLCFVLIFAAAAMACYPTAMAVLIFATAMACYAAVFALFWAVHLMFAAAILHISGLRGRFVLVCFY</sequence>
<comment type="caution">
    <text evidence="2">The sequence shown here is derived from an EMBL/GenBank/DDBJ whole genome shotgun (WGS) entry which is preliminary data.</text>
</comment>
<keyword evidence="1" id="KW-1133">Transmembrane helix</keyword>